<evidence type="ECO:0000256" key="6">
    <source>
        <dbReference type="ARBA" id="ARBA00022692"/>
    </source>
</evidence>
<evidence type="ECO:0000256" key="9">
    <source>
        <dbReference type="ARBA" id="ARBA00023054"/>
    </source>
</evidence>
<keyword evidence="12" id="KW-0206">Cytoskeleton</keyword>
<dbReference type="GO" id="GO:0030017">
    <property type="term" value="C:sarcomere"/>
    <property type="evidence" value="ECO:0007669"/>
    <property type="project" value="UniProtKB-SubCell"/>
</dbReference>
<protein>
    <submittedName>
        <fullName evidence="15">Calponin-homology (CH) domain-containing protein</fullName>
    </submittedName>
</protein>
<dbReference type="WBParaSite" id="MCU_001564-RA">
    <property type="protein sequence ID" value="MCU_001564-RA"/>
    <property type="gene ID" value="MCU_001564"/>
</dbReference>
<sequence>IRLVSSPRRVREYDSEGLSRLPGLDHCQLTLSSVEEMTPEQKISSKRGEQEHVQKKTFTNWMNTYLSKINPPLQVNNLFEDIKDGIILIRLLEVLSKESLPVNIATAMKPAHRLSNVKTALDFLNTRKIKLVNVNPLDIVDGRPKIVLGLIWTIILYFQIEEQEEMLLELLGLSKSTGQSKITAKQALTTWVQNAFSQRITRYRQFNLHINDFGPSWRDGVAFNAIVHSIDPNLVDMKDLERKSNRENLSMAFTVAEEKLGIPKILDPEDVDVDKPDEKSIMTYVAQFYKAYPETGKPKALTANEREQKQFTDFLDTLQIAESQ</sequence>
<dbReference type="GO" id="GO:0034993">
    <property type="term" value="C:meiotic nuclear membrane microtubule tethering complex"/>
    <property type="evidence" value="ECO:0007669"/>
    <property type="project" value="TreeGrafter"/>
</dbReference>
<keyword evidence="13" id="KW-0539">Nucleus</keyword>
<dbReference type="GO" id="GO:0051015">
    <property type="term" value="F:actin filament binding"/>
    <property type="evidence" value="ECO:0007669"/>
    <property type="project" value="TreeGrafter"/>
</dbReference>
<evidence type="ECO:0000256" key="12">
    <source>
        <dbReference type="ARBA" id="ARBA00023212"/>
    </source>
</evidence>
<dbReference type="SUPFAM" id="SSF47576">
    <property type="entry name" value="Calponin-homology domain, CH-domain"/>
    <property type="match status" value="1"/>
</dbReference>
<keyword evidence="7" id="KW-0677">Repeat</keyword>
<evidence type="ECO:0000256" key="8">
    <source>
        <dbReference type="ARBA" id="ARBA00022989"/>
    </source>
</evidence>
<evidence type="ECO:0000256" key="10">
    <source>
        <dbReference type="ARBA" id="ARBA00023136"/>
    </source>
</evidence>
<dbReference type="PROSITE" id="PS50021">
    <property type="entry name" value="CH"/>
    <property type="match status" value="2"/>
</dbReference>
<evidence type="ECO:0000259" key="14">
    <source>
        <dbReference type="PROSITE" id="PS50021"/>
    </source>
</evidence>
<keyword evidence="5" id="KW-0963">Cytoplasm</keyword>
<keyword evidence="10" id="KW-0472">Membrane</keyword>
<evidence type="ECO:0000256" key="4">
    <source>
        <dbReference type="ARBA" id="ARBA00008619"/>
    </source>
</evidence>
<keyword evidence="9" id="KW-0175">Coiled coil</keyword>
<evidence type="ECO:0000256" key="2">
    <source>
        <dbReference type="ARBA" id="ARBA00004204"/>
    </source>
</evidence>
<evidence type="ECO:0000313" key="15">
    <source>
        <dbReference type="WBParaSite" id="MCU_001564-RA"/>
    </source>
</evidence>
<dbReference type="InterPro" id="IPR047291">
    <property type="entry name" value="CH_SYNE1_rpt2"/>
</dbReference>
<dbReference type="FunFam" id="1.10.418.10:FF:000037">
    <property type="entry name" value="nesprin-1 isoform X1"/>
    <property type="match status" value="1"/>
</dbReference>
<dbReference type="FunFam" id="1.10.418.10:FF:000033">
    <property type="entry name" value="nesprin-1 isoform X1"/>
    <property type="match status" value="1"/>
</dbReference>
<dbReference type="SMART" id="SM00033">
    <property type="entry name" value="CH"/>
    <property type="match status" value="2"/>
</dbReference>
<evidence type="ECO:0000256" key="13">
    <source>
        <dbReference type="ARBA" id="ARBA00023242"/>
    </source>
</evidence>
<dbReference type="InterPro" id="IPR052403">
    <property type="entry name" value="LINC-complex_assoc"/>
</dbReference>
<evidence type="ECO:0000256" key="5">
    <source>
        <dbReference type="ARBA" id="ARBA00022490"/>
    </source>
</evidence>
<evidence type="ECO:0000256" key="3">
    <source>
        <dbReference type="ARBA" id="ARBA00004245"/>
    </source>
</evidence>
<dbReference type="PROSITE" id="PS00020">
    <property type="entry name" value="ACTININ_2"/>
    <property type="match status" value="1"/>
</dbReference>
<dbReference type="InterPro" id="IPR036872">
    <property type="entry name" value="CH_dom_sf"/>
</dbReference>
<dbReference type="PROSITE" id="PS00019">
    <property type="entry name" value="ACTININ_1"/>
    <property type="match status" value="1"/>
</dbReference>
<dbReference type="PANTHER" id="PTHR47535">
    <property type="entry name" value="MUSCLE-SPECIFIC PROTEIN 300 KDA, ISOFORM G"/>
    <property type="match status" value="1"/>
</dbReference>
<feature type="domain" description="Calponin-homology (CH)" evidence="14">
    <location>
        <begin position="52"/>
        <end position="159"/>
    </location>
</feature>
<keyword evidence="6" id="KW-0812">Transmembrane</keyword>
<dbReference type="Pfam" id="PF00307">
    <property type="entry name" value="CH"/>
    <property type="match status" value="2"/>
</dbReference>
<comment type="similarity">
    <text evidence="4">Belongs to the nesprin family.</text>
</comment>
<reference evidence="15" key="1">
    <citation type="submission" date="2019-11" db="UniProtKB">
        <authorList>
            <consortium name="WormBaseParasite"/>
        </authorList>
    </citation>
    <scope>IDENTIFICATION</scope>
</reference>
<dbReference type="AlphaFoldDB" id="A0A5K3ELW0"/>
<dbReference type="InterPro" id="IPR001715">
    <property type="entry name" value="CH_dom"/>
</dbReference>
<evidence type="ECO:0000256" key="1">
    <source>
        <dbReference type="ARBA" id="ARBA00004126"/>
    </source>
</evidence>
<keyword evidence="11" id="KW-0009">Actin-binding</keyword>
<evidence type="ECO:0000256" key="7">
    <source>
        <dbReference type="ARBA" id="ARBA00022737"/>
    </source>
</evidence>
<organism evidence="15">
    <name type="scientific">Mesocestoides corti</name>
    <name type="common">Flatworm</name>
    <dbReference type="NCBI Taxonomy" id="53468"/>
    <lineage>
        <taxon>Eukaryota</taxon>
        <taxon>Metazoa</taxon>
        <taxon>Spiralia</taxon>
        <taxon>Lophotrochozoa</taxon>
        <taxon>Platyhelminthes</taxon>
        <taxon>Cestoda</taxon>
        <taxon>Eucestoda</taxon>
        <taxon>Cyclophyllidea</taxon>
        <taxon>Mesocestoididae</taxon>
        <taxon>Mesocestoides</taxon>
    </lineage>
</organism>
<dbReference type="Gene3D" id="1.10.418.10">
    <property type="entry name" value="Calponin-like domain"/>
    <property type="match status" value="2"/>
</dbReference>
<name>A0A5K3ELW0_MESCO</name>
<accession>A0A5K3ELW0</accession>
<dbReference type="GO" id="GO:0005856">
    <property type="term" value="C:cytoskeleton"/>
    <property type="evidence" value="ECO:0007669"/>
    <property type="project" value="UniProtKB-SubCell"/>
</dbReference>
<dbReference type="CDD" id="cd21243">
    <property type="entry name" value="CH_SYNE1_rpt2"/>
    <property type="match status" value="1"/>
</dbReference>
<dbReference type="GO" id="GO:0007097">
    <property type="term" value="P:nuclear migration"/>
    <property type="evidence" value="ECO:0007669"/>
    <property type="project" value="TreeGrafter"/>
</dbReference>
<keyword evidence="8" id="KW-1133">Transmembrane helix</keyword>
<proteinExistence type="inferred from homology"/>
<dbReference type="PANTHER" id="PTHR47535:SF1">
    <property type="entry name" value="NESPRIN-1"/>
    <property type="match status" value="1"/>
</dbReference>
<dbReference type="GO" id="GO:0005640">
    <property type="term" value="C:nuclear outer membrane"/>
    <property type="evidence" value="ECO:0007669"/>
    <property type="project" value="TreeGrafter"/>
</dbReference>
<feature type="domain" description="Calponin-homology (CH)" evidence="14">
    <location>
        <begin position="182"/>
        <end position="293"/>
    </location>
</feature>
<dbReference type="InterPro" id="IPR001589">
    <property type="entry name" value="Actinin_actin-bd_CS"/>
</dbReference>
<comment type="subcellular location">
    <subcellularLocation>
        <location evidence="3">Cytoplasm</location>
        <location evidence="3">Cytoskeleton</location>
    </subcellularLocation>
    <subcellularLocation>
        <location evidence="2">Cytoplasm</location>
        <location evidence="2">Myofibril</location>
        <location evidence="2">Sarcomere</location>
    </subcellularLocation>
    <subcellularLocation>
        <location evidence="1">Nucleus membrane</location>
    </subcellularLocation>
</comment>
<evidence type="ECO:0000256" key="11">
    <source>
        <dbReference type="ARBA" id="ARBA00023203"/>
    </source>
</evidence>